<feature type="signal peptide" evidence="18">
    <location>
        <begin position="1"/>
        <end position="24"/>
    </location>
</feature>
<protein>
    <submittedName>
        <fullName evidence="21">Probable LRR receptor-like serine/threonine-protein kinase At3g47570 isoform X1</fullName>
    </submittedName>
</protein>
<proteinExistence type="inferred from homology"/>
<keyword evidence="5" id="KW-0808">Transferase</keyword>
<keyword evidence="12 17" id="KW-1133">Transmembrane helix</keyword>
<evidence type="ECO:0000256" key="3">
    <source>
        <dbReference type="ARBA" id="ARBA00008684"/>
    </source>
</evidence>
<dbReference type="Gene3D" id="1.10.510.10">
    <property type="entry name" value="Transferase(Phosphotransferase) domain 1"/>
    <property type="match status" value="1"/>
</dbReference>
<evidence type="ECO:0000256" key="5">
    <source>
        <dbReference type="ARBA" id="ARBA00022679"/>
    </source>
</evidence>
<evidence type="ECO:0000313" key="20">
    <source>
        <dbReference type="Proteomes" id="UP000813463"/>
    </source>
</evidence>
<keyword evidence="4" id="KW-0433">Leucine-rich repeat</keyword>
<evidence type="ECO:0000256" key="11">
    <source>
        <dbReference type="ARBA" id="ARBA00022840"/>
    </source>
</evidence>
<evidence type="ECO:0000256" key="14">
    <source>
        <dbReference type="ARBA" id="ARBA00023170"/>
    </source>
</evidence>
<accession>A0ABM3RRJ2</accession>
<feature type="binding site" evidence="16">
    <location>
        <position position="735"/>
    </location>
    <ligand>
        <name>ATP</name>
        <dbReference type="ChEBI" id="CHEBI:30616"/>
    </ligand>
</feature>
<dbReference type="InterPro" id="IPR017441">
    <property type="entry name" value="Protein_kinase_ATP_BS"/>
</dbReference>
<evidence type="ECO:0000256" key="15">
    <source>
        <dbReference type="ARBA" id="ARBA00023180"/>
    </source>
</evidence>
<dbReference type="SUPFAM" id="SSF56112">
    <property type="entry name" value="Protein kinase-like (PK-like)"/>
    <property type="match status" value="1"/>
</dbReference>
<dbReference type="InterPro" id="IPR055414">
    <property type="entry name" value="LRR_R13L4/SHOC2-like"/>
</dbReference>
<dbReference type="Proteomes" id="UP000813463">
    <property type="component" value="Chromosome 4"/>
</dbReference>
<keyword evidence="14" id="KW-0675">Receptor</keyword>
<keyword evidence="7 18" id="KW-0732">Signal</keyword>
<feature type="transmembrane region" description="Helical" evidence="17">
    <location>
        <begin position="649"/>
        <end position="673"/>
    </location>
</feature>
<evidence type="ECO:0000256" key="10">
    <source>
        <dbReference type="ARBA" id="ARBA00022777"/>
    </source>
</evidence>
<keyword evidence="15" id="KW-0325">Glycoprotein</keyword>
<keyword evidence="8" id="KW-0677">Repeat</keyword>
<feature type="chain" id="PRO_5046411323" evidence="18">
    <location>
        <begin position="25"/>
        <end position="1026"/>
    </location>
</feature>
<dbReference type="PROSITE" id="PS00108">
    <property type="entry name" value="PROTEIN_KINASE_ST"/>
    <property type="match status" value="1"/>
</dbReference>
<keyword evidence="11 16" id="KW-0067">ATP-binding</keyword>
<evidence type="ECO:0000256" key="9">
    <source>
        <dbReference type="ARBA" id="ARBA00022741"/>
    </source>
</evidence>
<evidence type="ECO:0000256" key="1">
    <source>
        <dbReference type="ARBA" id="ARBA00004162"/>
    </source>
</evidence>
<comment type="subcellular location">
    <subcellularLocation>
        <location evidence="1">Cell membrane</location>
        <topology evidence="1">Single-pass membrane protein</topology>
    </subcellularLocation>
    <subcellularLocation>
        <location evidence="2">Membrane</location>
        <topology evidence="2">Single-pass type I membrane protein</topology>
    </subcellularLocation>
</comment>
<reference evidence="21" key="2">
    <citation type="submission" date="2025-08" db="UniProtKB">
        <authorList>
            <consortium name="RefSeq"/>
        </authorList>
    </citation>
    <scope>IDENTIFICATION</scope>
    <source>
        <tissue evidence="21">Leaf</tissue>
    </source>
</reference>
<comment type="similarity">
    <text evidence="3">Belongs to the protein kinase superfamily. Ser/Thr protein kinase family.</text>
</comment>
<dbReference type="SMART" id="SM00365">
    <property type="entry name" value="LRR_SD22"/>
    <property type="match status" value="4"/>
</dbReference>
<sequence length="1026" mass="113321">MLCSFFYLLICANILFHCLQFSSARNNETDRIALLQIKAKLAADDPLGVMNSWNDTLHFCSWYGVTCGHKHQRVTVLDLQSSKLTGILSPYLGNLSFLRVLHLQNNSIRGTIPPEIGYLHRLQTLWLFNNSIGGEIPSNISSCYSLIDLSLYYNRLVGRIPTRLGSLSRLRYLYLTGNNLTGDIPSSLGNLSSLYRLSIAYNNLGGTGTVSDSLGKLKKLGILHLFMNKFSGRFPPSIFNLSLLSELDISHNYFQGNLPVDLGNTLPRLQWFSVGNNRFTGHIPASVSNSSNLQLLDLSLNSFHGQIPSLHKLVRLTNLVLFNNSFGSGQAKDLNFVSTLANATNLQWFEIAINNFGGVFPKIICNFSSLIILALSKNNLAGEIPTCIENIAKLQYLETNDNAFTGVIPQGIGKLQNLLFLNMENNQLSGVIPPSIGNLTNLSKFSLFNNSLEGEIPSTLGNCRSLIGLYLSSNKLTGKIPSQLFELTALSIVLNLSGNHLTGSLPKEVGQLYNLDSLDVSRNMLSGPIPSSLGKCVSLEFLYMEGNNFLGNIPTELQTLKGLVELDFSHNYLTGVIPKFLESLQLQSLNLSYNNFEGEVPKRGVFNNTKGISVIGNRRLCGGIPELELPHCNFSRNTQGRRSKMRRKYIVEILSGVFGVALFVVVSVIFYIFRWRRKVRKTVTPTDSEKFPNLSYQTLLKATNGFSSENLIGSGTSGVVYKGILDEGGKTVAIKRFNLESYHGALKSFLAECEVLRSIRHRNLVKVITICSSVDYQGKDFKALVYEYMENGSLEDWLHSSDSIDRNLNVCQRLDIAIDVAFALDYLHHHCGDSIVHCDLKPSNILLDDKMVAHVGDFGLAKFLLKGISGDSNSNQSSSVGVRGTIGYAPPEYGVGNEVSTSGDVYSFGILVLEMITGKRPTNDVFKGGLSLHGFVKEALPENVMEILDHVLLEDINSEETDSNLMLEALNSILGVALSCSTEVPRERLDMSDVAAKLSSIRNKLLGSRLQQRRRIQAGNVYLIKD</sequence>
<dbReference type="SMART" id="SM00220">
    <property type="entry name" value="S_TKc"/>
    <property type="match status" value="1"/>
</dbReference>
<evidence type="ECO:0000256" key="16">
    <source>
        <dbReference type="PROSITE-ProRule" id="PRU10141"/>
    </source>
</evidence>
<dbReference type="CDD" id="cd14066">
    <property type="entry name" value="STKc_IRAK"/>
    <property type="match status" value="1"/>
</dbReference>
<dbReference type="InterPro" id="IPR003591">
    <property type="entry name" value="Leu-rich_rpt_typical-subtyp"/>
</dbReference>
<keyword evidence="6 17" id="KW-0812">Transmembrane</keyword>
<dbReference type="Pfam" id="PF00560">
    <property type="entry name" value="LRR_1"/>
    <property type="match status" value="9"/>
</dbReference>
<keyword evidence="10" id="KW-0418">Kinase</keyword>
<evidence type="ECO:0000256" key="18">
    <source>
        <dbReference type="SAM" id="SignalP"/>
    </source>
</evidence>
<dbReference type="SMART" id="SM00369">
    <property type="entry name" value="LRR_TYP"/>
    <property type="match status" value="8"/>
</dbReference>
<evidence type="ECO:0000256" key="17">
    <source>
        <dbReference type="SAM" id="Phobius"/>
    </source>
</evidence>
<reference evidence="20" key="1">
    <citation type="journal article" date="2021" name="Nat. Commun.">
        <title>Genomic analyses provide insights into spinach domestication and the genetic basis of agronomic traits.</title>
        <authorList>
            <person name="Cai X."/>
            <person name="Sun X."/>
            <person name="Xu C."/>
            <person name="Sun H."/>
            <person name="Wang X."/>
            <person name="Ge C."/>
            <person name="Zhang Z."/>
            <person name="Wang Q."/>
            <person name="Fei Z."/>
            <person name="Jiao C."/>
            <person name="Wang Q."/>
        </authorList>
    </citation>
    <scope>NUCLEOTIDE SEQUENCE [LARGE SCALE GENOMIC DNA]</scope>
    <source>
        <strain evidence="20">cv. Varoflay</strain>
    </source>
</reference>
<dbReference type="Gene3D" id="3.80.10.10">
    <property type="entry name" value="Ribonuclease Inhibitor"/>
    <property type="match status" value="3"/>
</dbReference>
<evidence type="ECO:0000256" key="2">
    <source>
        <dbReference type="ARBA" id="ARBA00004479"/>
    </source>
</evidence>
<dbReference type="RefSeq" id="XP_056698242.1">
    <property type="nucleotide sequence ID" value="XM_056842264.1"/>
</dbReference>
<dbReference type="Pfam" id="PF00069">
    <property type="entry name" value="Pkinase"/>
    <property type="match status" value="1"/>
</dbReference>
<evidence type="ECO:0000313" key="21">
    <source>
        <dbReference type="RefSeq" id="XP_056698242.1"/>
    </source>
</evidence>
<evidence type="ECO:0000256" key="8">
    <source>
        <dbReference type="ARBA" id="ARBA00022737"/>
    </source>
</evidence>
<evidence type="ECO:0000256" key="4">
    <source>
        <dbReference type="ARBA" id="ARBA00022614"/>
    </source>
</evidence>
<dbReference type="Pfam" id="PF23598">
    <property type="entry name" value="LRR_14"/>
    <property type="match status" value="1"/>
</dbReference>
<dbReference type="PANTHER" id="PTHR27000">
    <property type="entry name" value="LEUCINE-RICH REPEAT RECEPTOR-LIKE PROTEIN KINASE FAMILY PROTEIN-RELATED"/>
    <property type="match status" value="1"/>
</dbReference>
<keyword evidence="13 17" id="KW-0472">Membrane</keyword>
<evidence type="ECO:0000256" key="12">
    <source>
        <dbReference type="ARBA" id="ARBA00022989"/>
    </source>
</evidence>
<dbReference type="SUPFAM" id="SSF52058">
    <property type="entry name" value="L domain-like"/>
    <property type="match status" value="2"/>
</dbReference>
<keyword evidence="20" id="KW-1185">Reference proteome</keyword>
<dbReference type="Pfam" id="PF08263">
    <property type="entry name" value="LRRNT_2"/>
    <property type="match status" value="1"/>
</dbReference>
<gene>
    <name evidence="21" type="primary">LOC110790363</name>
</gene>
<organism evidence="20 21">
    <name type="scientific">Spinacia oleracea</name>
    <name type="common">Spinach</name>
    <dbReference type="NCBI Taxonomy" id="3562"/>
    <lineage>
        <taxon>Eukaryota</taxon>
        <taxon>Viridiplantae</taxon>
        <taxon>Streptophyta</taxon>
        <taxon>Embryophyta</taxon>
        <taxon>Tracheophyta</taxon>
        <taxon>Spermatophyta</taxon>
        <taxon>Magnoliopsida</taxon>
        <taxon>eudicotyledons</taxon>
        <taxon>Gunneridae</taxon>
        <taxon>Pentapetalae</taxon>
        <taxon>Caryophyllales</taxon>
        <taxon>Chenopodiaceae</taxon>
        <taxon>Chenopodioideae</taxon>
        <taxon>Anserineae</taxon>
        <taxon>Spinacia</taxon>
    </lineage>
</organism>
<dbReference type="InterPro" id="IPR008271">
    <property type="entry name" value="Ser/Thr_kinase_AS"/>
</dbReference>
<dbReference type="Gene3D" id="3.30.200.20">
    <property type="entry name" value="Phosphorylase Kinase, domain 1"/>
    <property type="match status" value="1"/>
</dbReference>
<evidence type="ECO:0000259" key="19">
    <source>
        <dbReference type="PROSITE" id="PS50011"/>
    </source>
</evidence>
<dbReference type="InterPro" id="IPR001611">
    <property type="entry name" value="Leu-rich_rpt"/>
</dbReference>
<evidence type="ECO:0000256" key="7">
    <source>
        <dbReference type="ARBA" id="ARBA00022729"/>
    </source>
</evidence>
<dbReference type="InterPro" id="IPR013210">
    <property type="entry name" value="LRR_N_plant-typ"/>
</dbReference>
<dbReference type="PROSITE" id="PS50011">
    <property type="entry name" value="PROTEIN_KINASE_DOM"/>
    <property type="match status" value="1"/>
</dbReference>
<evidence type="ECO:0000256" key="13">
    <source>
        <dbReference type="ARBA" id="ARBA00023136"/>
    </source>
</evidence>
<dbReference type="PROSITE" id="PS00107">
    <property type="entry name" value="PROTEIN_KINASE_ATP"/>
    <property type="match status" value="1"/>
</dbReference>
<dbReference type="InterPro" id="IPR000719">
    <property type="entry name" value="Prot_kinase_dom"/>
</dbReference>
<name>A0ABM3RRJ2_SPIOL</name>
<keyword evidence="9 16" id="KW-0547">Nucleotide-binding</keyword>
<dbReference type="PANTHER" id="PTHR27000:SF785">
    <property type="entry name" value="PROTEIN KINASE DOMAIN-CONTAINING PROTEIN"/>
    <property type="match status" value="1"/>
</dbReference>
<dbReference type="InterPro" id="IPR011009">
    <property type="entry name" value="Kinase-like_dom_sf"/>
</dbReference>
<dbReference type="GeneID" id="110790363"/>
<dbReference type="InterPro" id="IPR032675">
    <property type="entry name" value="LRR_dom_sf"/>
</dbReference>
<evidence type="ECO:0000256" key="6">
    <source>
        <dbReference type="ARBA" id="ARBA00022692"/>
    </source>
</evidence>
<feature type="domain" description="Protein kinase" evidence="19">
    <location>
        <begin position="706"/>
        <end position="974"/>
    </location>
</feature>